<feature type="transmembrane region" description="Helical" evidence="10">
    <location>
        <begin position="328"/>
        <end position="350"/>
    </location>
</feature>
<gene>
    <name evidence="11" type="ORF">SAMN04488056_11034</name>
</gene>
<evidence type="ECO:0000256" key="2">
    <source>
        <dbReference type="ARBA" id="ARBA00008417"/>
    </source>
</evidence>
<feature type="transmembrane region" description="Helical" evidence="10">
    <location>
        <begin position="65"/>
        <end position="87"/>
    </location>
</feature>
<protein>
    <recommendedName>
        <fullName evidence="3">Multidrug export protein MepA</fullName>
    </recommendedName>
</protein>
<feature type="transmembrane region" description="Helical" evidence="10">
    <location>
        <begin position="144"/>
        <end position="162"/>
    </location>
</feature>
<evidence type="ECO:0000256" key="6">
    <source>
        <dbReference type="ARBA" id="ARBA00022692"/>
    </source>
</evidence>
<keyword evidence="9" id="KW-0046">Antibiotic resistance</keyword>
<dbReference type="InterPro" id="IPR045070">
    <property type="entry name" value="MATE_MepA-like"/>
</dbReference>
<evidence type="ECO:0000256" key="4">
    <source>
        <dbReference type="ARBA" id="ARBA00022448"/>
    </source>
</evidence>
<dbReference type="GO" id="GO:0005886">
    <property type="term" value="C:plasma membrane"/>
    <property type="evidence" value="ECO:0007669"/>
    <property type="project" value="UniProtKB-SubCell"/>
</dbReference>
<evidence type="ECO:0000256" key="9">
    <source>
        <dbReference type="ARBA" id="ARBA00023251"/>
    </source>
</evidence>
<comment type="similarity">
    <text evidence="2">Belongs to the multi antimicrobial extrusion (MATE) (TC 2.A.66.1) family. MepA subfamily.</text>
</comment>
<evidence type="ECO:0000256" key="10">
    <source>
        <dbReference type="SAM" id="Phobius"/>
    </source>
</evidence>
<dbReference type="RefSeq" id="WP_090074429.1">
    <property type="nucleotide sequence ID" value="NZ_FOVR01000010.1"/>
</dbReference>
<dbReference type="AlphaFoldDB" id="A0A1I5IXB2"/>
<feature type="transmembrane region" description="Helical" evidence="10">
    <location>
        <begin position="174"/>
        <end position="197"/>
    </location>
</feature>
<feature type="transmembrane region" description="Helical" evidence="10">
    <location>
        <begin position="370"/>
        <end position="391"/>
    </location>
</feature>
<dbReference type="PIRSF" id="PIRSF006603">
    <property type="entry name" value="DinF"/>
    <property type="match status" value="1"/>
</dbReference>
<evidence type="ECO:0000256" key="5">
    <source>
        <dbReference type="ARBA" id="ARBA00022475"/>
    </source>
</evidence>
<dbReference type="PANTHER" id="PTHR43823">
    <property type="entry name" value="SPORULATION PROTEIN YKVU"/>
    <property type="match status" value="1"/>
</dbReference>
<keyword evidence="12" id="KW-1185">Reference proteome</keyword>
<dbReference type="OrthoDB" id="7805940at2"/>
<proteinExistence type="inferred from homology"/>
<evidence type="ECO:0000313" key="12">
    <source>
        <dbReference type="Proteomes" id="UP000199236"/>
    </source>
</evidence>
<dbReference type="GO" id="GO:0042910">
    <property type="term" value="F:xenobiotic transmembrane transporter activity"/>
    <property type="evidence" value="ECO:0007669"/>
    <property type="project" value="InterPro"/>
</dbReference>
<dbReference type="InterPro" id="IPR051327">
    <property type="entry name" value="MATE_MepA_subfamily"/>
</dbReference>
<organism evidence="11 12">
    <name type="scientific">Cohaesibacter marisflavi</name>
    <dbReference type="NCBI Taxonomy" id="655353"/>
    <lineage>
        <taxon>Bacteria</taxon>
        <taxon>Pseudomonadati</taxon>
        <taxon>Pseudomonadota</taxon>
        <taxon>Alphaproteobacteria</taxon>
        <taxon>Hyphomicrobiales</taxon>
        <taxon>Cohaesibacteraceae</taxon>
    </lineage>
</organism>
<accession>A0A1I5IXB2</accession>
<evidence type="ECO:0000256" key="1">
    <source>
        <dbReference type="ARBA" id="ARBA00004429"/>
    </source>
</evidence>
<evidence type="ECO:0000256" key="3">
    <source>
        <dbReference type="ARBA" id="ARBA00022106"/>
    </source>
</evidence>
<keyword evidence="6 10" id="KW-0812">Transmembrane</keyword>
<keyword evidence="5" id="KW-1003">Cell membrane</keyword>
<dbReference type="Proteomes" id="UP000199236">
    <property type="component" value="Unassembled WGS sequence"/>
</dbReference>
<feature type="transmembrane region" description="Helical" evidence="10">
    <location>
        <begin position="246"/>
        <end position="274"/>
    </location>
</feature>
<dbReference type="InterPro" id="IPR048279">
    <property type="entry name" value="MdtK-like"/>
</dbReference>
<dbReference type="NCBIfam" id="TIGR00797">
    <property type="entry name" value="matE"/>
    <property type="match status" value="1"/>
</dbReference>
<evidence type="ECO:0000313" key="11">
    <source>
        <dbReference type="EMBL" id="SFO65053.1"/>
    </source>
</evidence>
<dbReference type="EMBL" id="FOVR01000010">
    <property type="protein sequence ID" value="SFO65053.1"/>
    <property type="molecule type" value="Genomic_DNA"/>
</dbReference>
<feature type="transmembrane region" description="Helical" evidence="10">
    <location>
        <begin position="403"/>
        <end position="423"/>
    </location>
</feature>
<evidence type="ECO:0000256" key="7">
    <source>
        <dbReference type="ARBA" id="ARBA00022989"/>
    </source>
</evidence>
<feature type="transmembrane region" description="Helical" evidence="10">
    <location>
        <begin position="203"/>
        <end position="225"/>
    </location>
</feature>
<evidence type="ECO:0000256" key="8">
    <source>
        <dbReference type="ARBA" id="ARBA00023136"/>
    </source>
</evidence>
<feature type="transmembrane region" description="Helical" evidence="10">
    <location>
        <begin position="108"/>
        <end position="132"/>
    </location>
</feature>
<feature type="transmembrane region" description="Helical" evidence="10">
    <location>
        <begin position="280"/>
        <end position="307"/>
    </location>
</feature>
<keyword evidence="8 10" id="KW-0472">Membrane</keyword>
<dbReference type="PANTHER" id="PTHR43823:SF3">
    <property type="entry name" value="MULTIDRUG EXPORT PROTEIN MEPA"/>
    <property type="match status" value="1"/>
</dbReference>
<dbReference type="GO" id="GO:0046677">
    <property type="term" value="P:response to antibiotic"/>
    <property type="evidence" value="ECO:0007669"/>
    <property type="project" value="UniProtKB-KW"/>
</dbReference>
<dbReference type="STRING" id="655353.SAMN04488056_11034"/>
<sequence>MSSDTSRKSTARNSFTQGSLASLFAQNALPIIFVMSMNGLLAVVDAIYLGVYVGAEALAAVTLMFPIYMLVVALSTLVSSGMSSLLARHLGAGDMLRSRQLFSGSHGLALLISILLIGAFLLFGHHITMLMASGDDALSAMGHIYLRITILATPIVFILALHGDDLRNEGHAPLMAAMSLLVTLANILFNYVLIALMNMGVAGSAYGTAAAQGLALVIVIAYRHWGACKLTPTEIVRHSPLSDWKAILALGAPQSLSFIGMSIVSTATIMATQWMASPNYAVTISAFGITTRIMTFYFLPLLGLSFAMQSITGNNFGAQKWHRSDASLRIALVLALVYCLIAELLFLLLPRAIGGLFVNEEAVIAEVGRIMPLMTLMIIAAGPLRIVAAYFQAIGDAKRAAMLSLTKSYIFMLPLLFALPLLLGERGIWLANPIAELLLLGTTTLLLMQTAQRTNRRWGLFTTPRETEK</sequence>
<comment type="subcellular location">
    <subcellularLocation>
        <location evidence="1">Cell inner membrane</location>
        <topology evidence="1">Multi-pass membrane protein</topology>
    </subcellularLocation>
</comment>
<feature type="transmembrane region" description="Helical" evidence="10">
    <location>
        <begin position="28"/>
        <end position="53"/>
    </location>
</feature>
<feature type="transmembrane region" description="Helical" evidence="10">
    <location>
        <begin position="429"/>
        <end position="448"/>
    </location>
</feature>
<keyword evidence="7 10" id="KW-1133">Transmembrane helix</keyword>
<reference evidence="11 12" key="1">
    <citation type="submission" date="2016-10" db="EMBL/GenBank/DDBJ databases">
        <authorList>
            <person name="de Groot N.N."/>
        </authorList>
    </citation>
    <scope>NUCLEOTIDE SEQUENCE [LARGE SCALE GENOMIC DNA]</scope>
    <source>
        <strain evidence="11 12">CGMCC 1.9157</strain>
    </source>
</reference>
<name>A0A1I5IXB2_9HYPH</name>
<dbReference type="Pfam" id="PF01554">
    <property type="entry name" value="MatE"/>
    <property type="match status" value="2"/>
</dbReference>
<dbReference type="CDD" id="cd13143">
    <property type="entry name" value="MATE_MepA_like"/>
    <property type="match status" value="1"/>
</dbReference>
<keyword evidence="4" id="KW-0813">Transport</keyword>
<dbReference type="GO" id="GO:0015297">
    <property type="term" value="F:antiporter activity"/>
    <property type="evidence" value="ECO:0007669"/>
    <property type="project" value="InterPro"/>
</dbReference>
<dbReference type="InterPro" id="IPR002528">
    <property type="entry name" value="MATE_fam"/>
</dbReference>